<name>A0A445AYM6_ARAHY</name>
<comment type="function">
    <text evidence="11">CIPK serine-threonine protein kinases interact with CBL proteins. Binding of a CBL protein to the regulatory NAF domain of CIPK protein lead to the activation of the kinase in a calcium-dependent manner.</text>
</comment>
<dbReference type="FunFam" id="3.30.310.80:FF:000015">
    <property type="entry name" value="Non-specific serine/threonine protein kinase"/>
    <property type="match status" value="1"/>
</dbReference>
<evidence type="ECO:0000259" key="14">
    <source>
        <dbReference type="PROSITE" id="PS50011"/>
    </source>
</evidence>
<dbReference type="GO" id="GO:0106310">
    <property type="term" value="F:protein serine kinase activity"/>
    <property type="evidence" value="ECO:0007669"/>
    <property type="project" value="RHEA"/>
</dbReference>
<keyword evidence="7" id="KW-0418">Kinase</keyword>
<dbReference type="PROSITE" id="PS00107">
    <property type="entry name" value="PROTEIN_KINASE_ATP"/>
    <property type="match status" value="1"/>
</dbReference>
<evidence type="ECO:0000313" key="16">
    <source>
        <dbReference type="EMBL" id="RYR31552.1"/>
    </source>
</evidence>
<dbReference type="PROSITE" id="PS50011">
    <property type="entry name" value="PROTEIN_KINASE_DOM"/>
    <property type="match status" value="1"/>
</dbReference>
<dbReference type="GO" id="GO:0005524">
    <property type="term" value="F:ATP binding"/>
    <property type="evidence" value="ECO:0007669"/>
    <property type="project" value="UniProtKB-UniRule"/>
</dbReference>
<dbReference type="Gene3D" id="3.30.200.20">
    <property type="entry name" value="Phosphorylase Kinase, domain 1"/>
    <property type="match status" value="1"/>
</dbReference>
<evidence type="ECO:0000256" key="3">
    <source>
        <dbReference type="ARBA" id="ARBA00012513"/>
    </source>
</evidence>
<evidence type="ECO:0000313" key="17">
    <source>
        <dbReference type="Proteomes" id="UP000289738"/>
    </source>
</evidence>
<evidence type="ECO:0000256" key="6">
    <source>
        <dbReference type="ARBA" id="ARBA00022741"/>
    </source>
</evidence>
<evidence type="ECO:0000256" key="5">
    <source>
        <dbReference type="ARBA" id="ARBA00022679"/>
    </source>
</evidence>
<dbReference type="Gene3D" id="3.30.310.80">
    <property type="entry name" value="Kinase associated domain 1, KA1"/>
    <property type="match status" value="1"/>
</dbReference>
<evidence type="ECO:0000256" key="1">
    <source>
        <dbReference type="ARBA" id="ARBA00001936"/>
    </source>
</evidence>
<dbReference type="InterPro" id="IPR004041">
    <property type="entry name" value="NAF_dom"/>
</dbReference>
<dbReference type="CDD" id="cd14663">
    <property type="entry name" value="STKc_SnRK3"/>
    <property type="match status" value="1"/>
</dbReference>
<evidence type="ECO:0000256" key="10">
    <source>
        <dbReference type="ARBA" id="ARBA00048679"/>
    </source>
</evidence>
<dbReference type="InterPro" id="IPR018451">
    <property type="entry name" value="NAF/FISL_domain"/>
</dbReference>
<evidence type="ECO:0000256" key="2">
    <source>
        <dbReference type="ARBA" id="ARBA00006234"/>
    </source>
</evidence>
<dbReference type="AlphaFoldDB" id="A0A445AYM6"/>
<dbReference type="Pfam" id="PF00069">
    <property type="entry name" value="Pkinase"/>
    <property type="match status" value="1"/>
</dbReference>
<dbReference type="Gramene" id="arahy.Tifrunner.gnm2.ann2.Ah11g365300.1">
    <property type="protein sequence ID" value="arahy.Tifrunner.gnm2.ann2.Ah11g365300.1-CDS"/>
    <property type="gene ID" value="arahy.Tifrunner.gnm2.ann2.Ah11g365300"/>
</dbReference>
<dbReference type="SUPFAM" id="SSF56112">
    <property type="entry name" value="Protein kinase-like (PK-like)"/>
    <property type="match status" value="1"/>
</dbReference>
<organism evidence="16 17">
    <name type="scientific">Arachis hypogaea</name>
    <name type="common">Peanut</name>
    <dbReference type="NCBI Taxonomy" id="3818"/>
    <lineage>
        <taxon>Eukaryota</taxon>
        <taxon>Viridiplantae</taxon>
        <taxon>Streptophyta</taxon>
        <taxon>Embryophyta</taxon>
        <taxon>Tracheophyta</taxon>
        <taxon>Spermatophyta</taxon>
        <taxon>Magnoliopsida</taxon>
        <taxon>eudicotyledons</taxon>
        <taxon>Gunneridae</taxon>
        <taxon>Pentapetalae</taxon>
        <taxon>rosids</taxon>
        <taxon>fabids</taxon>
        <taxon>Fabales</taxon>
        <taxon>Fabaceae</taxon>
        <taxon>Papilionoideae</taxon>
        <taxon>50 kb inversion clade</taxon>
        <taxon>dalbergioids sensu lato</taxon>
        <taxon>Dalbergieae</taxon>
        <taxon>Pterocarpus clade</taxon>
        <taxon>Arachis</taxon>
    </lineage>
</organism>
<dbReference type="EC" id="2.7.11.1" evidence="3"/>
<comment type="similarity">
    <text evidence="2">Belongs to the protein kinase superfamily. CAMK Ser/Thr protein kinase family. SNF1 subfamily.</text>
</comment>
<keyword evidence="6 12" id="KW-0547">Nucleotide-binding</keyword>
<dbReference type="OrthoDB" id="193931at2759"/>
<dbReference type="PANTHER" id="PTHR43895:SF65">
    <property type="entry name" value="CBL-INTERACTING PROTEIN KINASE 21"/>
    <property type="match status" value="1"/>
</dbReference>
<keyword evidence="8 12" id="KW-0067">ATP-binding</keyword>
<feature type="binding site" evidence="12">
    <location>
        <position position="54"/>
    </location>
    <ligand>
        <name>ATP</name>
        <dbReference type="ChEBI" id="CHEBI:30616"/>
    </ligand>
</feature>
<comment type="cofactor">
    <cofactor evidence="1">
        <name>Mn(2+)</name>
        <dbReference type="ChEBI" id="CHEBI:29035"/>
    </cofactor>
</comment>
<dbReference type="GO" id="GO:0004674">
    <property type="term" value="F:protein serine/threonine kinase activity"/>
    <property type="evidence" value="ECO:0007669"/>
    <property type="project" value="UniProtKB-KW"/>
</dbReference>
<accession>A0A445AYM6</accession>
<sequence>MVILSLGRRGNERSEEGKGRQLGKYELGRTLGEGNFGKVKFARDTHSGHPFAVKILDKNKITTLNVSDQIKREIATLKLLKHPNVVRLFEVLASKTKIYMVLEYVTGGELFDKIASKGKLSETEGRKLFQQLIDGVSYCHNKGVFHRDLKLENVLVDDKGNIKITDFGLSALPQHFRGDGLLHTTCGSPNYVAPEILANRGYSGATSDAWSCGVILYVILTGYLPFDDRNLAVLYQKILKGDVQIPKWLSAGAQNMIKKILDPNPETRITMAAIKEDPWFKQGYAPATHEDEEEDIYIDNEAFSMNEVQLDAEQRSPQSPTLINAFQLIGMSSCLDLSGFFEKEDVSERKIRFTSNLSAKDLVERIEDIVTKMGFQVQKKNGKLKVIQENKTHKTLSSLLAAAEVFEISPSLYVVELRKSYGDASIYRQLCKKLSNDLGVPPRQALLSSEMN</sequence>
<evidence type="ECO:0000256" key="13">
    <source>
        <dbReference type="RuleBase" id="RU000304"/>
    </source>
</evidence>
<dbReference type="Pfam" id="PF03822">
    <property type="entry name" value="NAF"/>
    <property type="match status" value="1"/>
</dbReference>
<comment type="catalytic activity">
    <reaction evidence="9">
        <text>L-threonyl-[protein] + ATP = O-phospho-L-threonyl-[protein] + ADP + H(+)</text>
        <dbReference type="Rhea" id="RHEA:46608"/>
        <dbReference type="Rhea" id="RHEA-COMP:11060"/>
        <dbReference type="Rhea" id="RHEA-COMP:11605"/>
        <dbReference type="ChEBI" id="CHEBI:15378"/>
        <dbReference type="ChEBI" id="CHEBI:30013"/>
        <dbReference type="ChEBI" id="CHEBI:30616"/>
        <dbReference type="ChEBI" id="CHEBI:61977"/>
        <dbReference type="ChEBI" id="CHEBI:456216"/>
        <dbReference type="EC" id="2.7.11.1"/>
    </reaction>
</comment>
<dbReference type="Proteomes" id="UP000289738">
    <property type="component" value="Chromosome B01"/>
</dbReference>
<protein>
    <recommendedName>
        <fullName evidence="3">non-specific serine/threonine protein kinase</fullName>
        <ecNumber evidence="3">2.7.11.1</ecNumber>
    </recommendedName>
</protein>
<feature type="domain" description="Protein kinase" evidence="14">
    <location>
        <begin position="25"/>
        <end position="280"/>
    </location>
</feature>
<comment type="caution">
    <text evidence="16">The sequence shown here is derived from an EMBL/GenBank/DDBJ whole genome shotgun (WGS) entry which is preliminary data.</text>
</comment>
<comment type="catalytic activity">
    <reaction evidence="10">
        <text>L-seryl-[protein] + ATP = O-phospho-L-seryl-[protein] + ADP + H(+)</text>
        <dbReference type="Rhea" id="RHEA:17989"/>
        <dbReference type="Rhea" id="RHEA-COMP:9863"/>
        <dbReference type="Rhea" id="RHEA-COMP:11604"/>
        <dbReference type="ChEBI" id="CHEBI:15378"/>
        <dbReference type="ChEBI" id="CHEBI:29999"/>
        <dbReference type="ChEBI" id="CHEBI:30616"/>
        <dbReference type="ChEBI" id="CHEBI:83421"/>
        <dbReference type="ChEBI" id="CHEBI:456216"/>
        <dbReference type="EC" id="2.7.11.1"/>
    </reaction>
</comment>
<evidence type="ECO:0000256" key="4">
    <source>
        <dbReference type="ARBA" id="ARBA00022527"/>
    </source>
</evidence>
<dbReference type="InterPro" id="IPR008271">
    <property type="entry name" value="Ser/Thr_kinase_AS"/>
</dbReference>
<feature type="domain" description="NAF" evidence="15">
    <location>
        <begin position="318"/>
        <end position="342"/>
    </location>
</feature>
<dbReference type="InterPro" id="IPR017441">
    <property type="entry name" value="Protein_kinase_ATP_BS"/>
</dbReference>
<proteinExistence type="inferred from homology"/>
<dbReference type="STRING" id="3818.A0A445AYM6"/>
<dbReference type="PANTHER" id="PTHR43895">
    <property type="entry name" value="CALCIUM/CALMODULIN-DEPENDENT PROTEIN KINASE KINASE-RELATED"/>
    <property type="match status" value="1"/>
</dbReference>
<dbReference type="PROSITE" id="PS00108">
    <property type="entry name" value="PROTEIN_KINASE_ST"/>
    <property type="match status" value="1"/>
</dbReference>
<evidence type="ECO:0000256" key="12">
    <source>
        <dbReference type="PROSITE-ProRule" id="PRU10141"/>
    </source>
</evidence>
<keyword evidence="5" id="KW-0808">Transferase</keyword>
<evidence type="ECO:0000259" key="15">
    <source>
        <dbReference type="PROSITE" id="PS50816"/>
    </source>
</evidence>
<evidence type="ECO:0000256" key="11">
    <source>
        <dbReference type="ARBA" id="ARBA00058225"/>
    </source>
</evidence>
<dbReference type="PROSITE" id="PS50816">
    <property type="entry name" value="NAF"/>
    <property type="match status" value="1"/>
</dbReference>
<dbReference type="EMBL" id="SDMP01000011">
    <property type="protein sequence ID" value="RYR31552.1"/>
    <property type="molecule type" value="Genomic_DNA"/>
</dbReference>
<dbReference type="GO" id="GO:0007165">
    <property type="term" value="P:signal transduction"/>
    <property type="evidence" value="ECO:0007669"/>
    <property type="project" value="InterPro"/>
</dbReference>
<dbReference type="FunFam" id="1.10.510.10:FF:000279">
    <property type="entry name" value="Non-specific serine/threonine protein kinase"/>
    <property type="match status" value="1"/>
</dbReference>
<dbReference type="CDD" id="cd12195">
    <property type="entry name" value="CIPK_C"/>
    <property type="match status" value="1"/>
</dbReference>
<evidence type="ECO:0000256" key="9">
    <source>
        <dbReference type="ARBA" id="ARBA00047899"/>
    </source>
</evidence>
<gene>
    <name evidence="16" type="ORF">Ahy_B01g056361</name>
</gene>
<keyword evidence="4 13" id="KW-0723">Serine/threonine-protein kinase</keyword>
<dbReference type="SMR" id="A0A445AYM6"/>
<keyword evidence="17" id="KW-1185">Reference proteome</keyword>
<evidence type="ECO:0000256" key="8">
    <source>
        <dbReference type="ARBA" id="ARBA00022840"/>
    </source>
</evidence>
<dbReference type="InterPro" id="IPR011009">
    <property type="entry name" value="Kinase-like_dom_sf"/>
</dbReference>
<dbReference type="FunFam" id="3.30.200.20:FF:000096">
    <property type="entry name" value="Non-specific serine/threonine protein kinase"/>
    <property type="match status" value="1"/>
</dbReference>
<dbReference type="InterPro" id="IPR000719">
    <property type="entry name" value="Prot_kinase_dom"/>
</dbReference>
<dbReference type="Gene3D" id="1.10.510.10">
    <property type="entry name" value="Transferase(Phosphotransferase) domain 1"/>
    <property type="match status" value="1"/>
</dbReference>
<reference evidence="16 17" key="1">
    <citation type="submission" date="2019-01" db="EMBL/GenBank/DDBJ databases">
        <title>Sequencing of cultivated peanut Arachis hypogaea provides insights into genome evolution and oil improvement.</title>
        <authorList>
            <person name="Chen X."/>
        </authorList>
    </citation>
    <scope>NUCLEOTIDE SEQUENCE [LARGE SCALE GENOMIC DNA]</scope>
    <source>
        <strain evidence="17">cv. Fuhuasheng</strain>
        <tissue evidence="16">Leaves</tissue>
    </source>
</reference>
<evidence type="ECO:0000256" key="7">
    <source>
        <dbReference type="ARBA" id="ARBA00022777"/>
    </source>
</evidence>
<dbReference type="SMART" id="SM00220">
    <property type="entry name" value="S_TKc"/>
    <property type="match status" value="1"/>
</dbReference>